<dbReference type="InParanoid" id="C5K564"/>
<name>C5K564_PERM5</name>
<dbReference type="InterPro" id="IPR016024">
    <property type="entry name" value="ARM-type_fold"/>
</dbReference>
<dbReference type="SUPFAM" id="SSF48371">
    <property type="entry name" value="ARM repeat"/>
    <property type="match status" value="4"/>
</dbReference>
<dbReference type="SMART" id="SM00228">
    <property type="entry name" value="PDZ"/>
    <property type="match status" value="1"/>
</dbReference>
<dbReference type="Proteomes" id="UP000007800">
    <property type="component" value="Unassembled WGS sequence"/>
</dbReference>
<dbReference type="CDD" id="cd00136">
    <property type="entry name" value="PDZ_canonical"/>
    <property type="match status" value="1"/>
</dbReference>
<reference evidence="5 6" key="1">
    <citation type="submission" date="2008-07" db="EMBL/GenBank/DDBJ databases">
        <authorList>
            <person name="El-Sayed N."/>
            <person name="Caler E."/>
            <person name="Inman J."/>
            <person name="Amedeo P."/>
            <person name="Hass B."/>
            <person name="Wortman J."/>
        </authorList>
    </citation>
    <scope>NUCLEOTIDE SEQUENCE [LARGE SCALE GENOMIC DNA]</scope>
    <source>
        <strain evidence="6">ATCC 50983 / TXsc</strain>
    </source>
</reference>
<evidence type="ECO:0000256" key="2">
    <source>
        <dbReference type="ARBA" id="ARBA00022737"/>
    </source>
</evidence>
<evidence type="ECO:0000259" key="4">
    <source>
        <dbReference type="PROSITE" id="PS50106"/>
    </source>
</evidence>
<dbReference type="OrthoDB" id="422942at2759"/>
<dbReference type="GO" id="GO:0043495">
    <property type="term" value="F:protein-membrane adaptor activity"/>
    <property type="evidence" value="ECO:0007669"/>
    <property type="project" value="InterPro"/>
</dbReference>
<dbReference type="GO" id="GO:0071562">
    <property type="term" value="P:nucleus-vacuole junction assembly"/>
    <property type="evidence" value="ECO:0007669"/>
    <property type="project" value="InterPro"/>
</dbReference>
<dbReference type="EMBL" id="GG670562">
    <property type="protein sequence ID" value="EER20486.1"/>
    <property type="molecule type" value="Genomic_DNA"/>
</dbReference>
<gene>
    <name evidence="5" type="ORF">Pmar_PMAR010227</name>
</gene>
<feature type="region of interest" description="Disordered" evidence="3">
    <location>
        <begin position="1179"/>
        <end position="1199"/>
    </location>
</feature>
<protein>
    <recommendedName>
        <fullName evidence="4">PDZ domain-containing protein</fullName>
    </recommendedName>
</protein>
<dbReference type="InterPro" id="IPR011989">
    <property type="entry name" value="ARM-like"/>
</dbReference>
<keyword evidence="2" id="KW-0677">Repeat</keyword>
<dbReference type="SUPFAM" id="SSF50156">
    <property type="entry name" value="PDZ domain-like"/>
    <property type="match status" value="1"/>
</dbReference>
<dbReference type="InterPro" id="IPR001478">
    <property type="entry name" value="PDZ"/>
</dbReference>
<accession>C5K564</accession>
<dbReference type="Gene3D" id="1.25.10.10">
    <property type="entry name" value="Leucine-rich Repeat Variant"/>
    <property type="match status" value="2"/>
</dbReference>
<evidence type="ECO:0000313" key="6">
    <source>
        <dbReference type="Proteomes" id="UP000007800"/>
    </source>
</evidence>
<evidence type="ECO:0000256" key="3">
    <source>
        <dbReference type="SAM" id="MobiDB-lite"/>
    </source>
</evidence>
<feature type="domain" description="PDZ" evidence="4">
    <location>
        <begin position="1536"/>
        <end position="1590"/>
    </location>
</feature>
<dbReference type="Gene3D" id="2.30.42.10">
    <property type="match status" value="1"/>
</dbReference>
<dbReference type="PANTHER" id="PTHR47249">
    <property type="entry name" value="VACUOLAR PROTEIN 8"/>
    <property type="match status" value="1"/>
</dbReference>
<sequence>MSSFGELIAAIQSVGSVKDKRQAIRSLAAQCGNRVNVVKILRANGWSKAIQPLLFSLDREAQVYAALAAANLTSFDITHSILCEQCAIPDLLQVAHDSDEPDLVVYGLQALGNLAGSSSTHSAMTKYKIKVATLFALSNLSGCPLHREMMMTELGVHEAVWKDLFDPSRRVMAQALEVIRGLSVHKKAQEIFPTMGILPYLASILRTKVHKEVHNDAVSEDLRHAALDTLVHVSFNEVSARMILNSTECVEVVSKLAQLDGEDQVIGGFDYDGNLRYVEQALCIIANQLSDPSTHADIMEGRGRALYDGLRHNVDSAITSVIEHVIRAYMHLSMNTRYHERILETGLICGVVMVAMHEQLPLSMRVCAIQLMASLSATSPMAPSGDSVQAACALVVSGDAKDVVRPGQRCIDDMMITSHLSHPPHLSATVEQSLYRQLRRYAAMTVANCAAAKENIDHILGGHRDDAPYIKAMLYKLSTTDDAVVMSHIIGCFHNLVNNSPARCGRILLDAGLLNTIFLNPTNISHEKSRRSDSVLDVGGESEGLHKHLGYGKMPVDEAREEHTEKLMENDGDVGLSLGERKSIPLLLLQVMNIESCIYLCDMLIAMINSEEYCKVRIMKTKKDNPLIFQKILTHWEESQLKDRRLAPHVALLCSTVAFEADCQHEFLLQGGEEEVRMSAASLRGVVMADGLRLLLTACENETHVEIVTNALKALIPFAESEIYRPVIGGPSLRGMEIISSYLYSDNLELKQTAIFLLQHLLTSQANRRSFFNLHRDREKRGACDIMVIPEEDDLEGLVNCLPIVRLGIPKNVVLKPGVASGSSSMDLSALGDIFAGGLYDPFVLKCATRALALLAGEKDISALSRIIDHKIPVLAHNIFYSGQIDEETAEGIVVFTAEMCQTNDSILDSMVKSMNGRALVKVLLTYHSLDFSPATRLACLGAINVLARHAAKVQFLAWLFQVPPGKMLNAFYMGTTGLKTIQRILKAGVSLDDLDTPSIVPWSEFDPTVHPHVVICRHILRILCICGLSHLECLISALPMRVLMAICQTSLGASDAMMKYLGVSLVSIVCENHSVALEFAKVPFIINVVIDRLRTKLAEAGFSTRILLKASADRDRTSEVGPNARTGGASWSTQTMNLYGFVSALLCIIRMGAMVMEVYGTEGNRELLARQLRRGGKGGGVLGRRGCQGKNEEDDEDTKNMLVTTSNLNFLITLPAAILGFIDIHALTILLHRSSGRNLPKAHQGKEDYQRLSVREEVGEGAFNPLDGIHETVVELGYHLVRSSLTGKIDADDPSVVPLELRSKFDSIDALRAMTERMLSLIVTFGRHTTDAVLRVTCSVLDTLIQLTYVCPTALSLQGVGKVLEMLPYCTLPLKQRVCVLLANVLSREVVNDDGDDRTKIESALASTGDFLQRLLFDTNDAELRRYLTGVLANLVAVPECVGTTLRGSAVLRMCAKRITWEHYVSNFALHLELARLLNNVSGNNPRALNDPLVVRYINAALKHSYRLVSKVVVPVKEDADEEKGKMAGTPERFTLTFTQVDIPRIGLKMSWQEPHPVVKHVFPGGQAERKGEVREGDLLMAINGDTAVVTQDYLSCIEPLLKLRPLKLTFCHPFEQGEEAGRRTTAMEPTGGVSRAEVASAAEEREQLECFQLLFNTLYALSADRGVQETILAEKSTREGTIVEWIVSTFVATDGLGRGMRDAQSIEKLHSVANRRTAYAIIANMCKSHGISQKLSAALVKNIKMDVDFRVTSSELASEEELGEVLAHKDMQMLALYASTLSYCDTVEAEVDVDSEALESTIRLAREQLEEAKGQATIAPIGTADEYVDDHRALVMSIVMEVLYKISKSPRDDIRKQLYSRLVFITLQECITLSARPDIQLRAYEVLYHMAITRIHDLALWEQFDLLRHAVKVARLSAGRGGREQHSERLWILLLGACLALISGELSATFMEALGSSEHLHSYLKHHYDRLQTAEGTADESPTHQELCTMVGVFVQQFFMRCNMAKASKLWAQWRSSGLVDLFRRDIEGYVKRKTTENDAAFDSVCWLLVLGLDRCFMAATECTDSGKFIEALGRRVEHLVDFLAPPLHLDNEASKDLWRPPCDEEAVDRASMAYKLLLTMVLTLSSRRADEGESEKRLLPLGVLGGVLLRCALARDERIADLASVAVMELSREAGNTESISDHSLTGIMISKLHDQSMEILKWTDTKCISVATAISRLCERAPGKMLRYREQLLRALSLEPGNIHEDFQWSLHRAVACLAQFSGQRIGDTMAAEGFGEKQFEYLLSCADWRLPSSVMAMPGEGIRDDVRYYCQVILVQACTHSEYFCENRKYYFDYNHVGKEQCTVLNVNRLLTALHVWNCVGMRTKGCEEALASFIELLVTDERVDYSDKRLKLLLAPLLRSIADANDDSDWIVRVVRTPPFYRLLSNFVGDEIAAKPEEANDVAVADQAMYACVRYVTLSVQQQGGDATVAAAPWTAASQPMNELHQKICRWIPIGAAVQSSTVRFRAVQYLGALAAFEEMCKRWYVETEHCQLPAAPSMAHLLRYEQSSDYLHFLASSLLSQSPSRVTTTHTLLVILAVNYKFHLHDGTHTPDELRVTMRLLVRDHNARRYLSCQGLAYLLKAAACDVEIGLEDIWIEDLLRVMTETVDDVEGCGSVLTAADPVDRVELLCEIARLCRTMARKWVDTEGVGKYPSVSPESILHVTLKAFARFHRDLDLPGRLSGGSYSLMQANLLRELLFTLQTLMVHCKESGRRVEWTRIDCLWLQTVLQIAQRNLFDCGNSYIPAELVRVIYVVIVCGFQFTDRHFPELLGEYAYDFSSGTEDAETKELASVSNAVLTTTSGNRSTSIISRAVAKVLNNVAVFILQLREIVDERQKLWHYRTVASWTCMTRVVDQIVANDECVEYILSLFMTSPYTAKASSRQS</sequence>
<dbReference type="InterPro" id="IPR045156">
    <property type="entry name" value="Vac8"/>
</dbReference>
<dbReference type="GeneID" id="9054035"/>
<proteinExistence type="inferred from homology"/>
<evidence type="ECO:0000313" key="5">
    <source>
        <dbReference type="EMBL" id="EER20486.1"/>
    </source>
</evidence>
<dbReference type="PROSITE" id="PS50106">
    <property type="entry name" value="PDZ"/>
    <property type="match status" value="1"/>
</dbReference>
<evidence type="ECO:0000256" key="1">
    <source>
        <dbReference type="ARBA" id="ARBA00005462"/>
    </source>
</evidence>
<organism evidence="6">
    <name type="scientific">Perkinsus marinus (strain ATCC 50983 / TXsc)</name>
    <dbReference type="NCBI Taxonomy" id="423536"/>
    <lineage>
        <taxon>Eukaryota</taxon>
        <taxon>Sar</taxon>
        <taxon>Alveolata</taxon>
        <taxon>Perkinsozoa</taxon>
        <taxon>Perkinsea</taxon>
        <taxon>Perkinsida</taxon>
        <taxon>Perkinsidae</taxon>
        <taxon>Perkinsus</taxon>
    </lineage>
</organism>
<comment type="similarity">
    <text evidence="1">Belongs to the beta-catenin family.</text>
</comment>
<dbReference type="PANTHER" id="PTHR47249:SF1">
    <property type="entry name" value="VACUOLAR PROTEIN 8"/>
    <property type="match status" value="1"/>
</dbReference>
<keyword evidence="6" id="KW-1185">Reference proteome</keyword>
<dbReference type="RefSeq" id="XP_002788690.1">
    <property type="nucleotide sequence ID" value="XM_002788644.1"/>
</dbReference>
<dbReference type="InterPro" id="IPR036034">
    <property type="entry name" value="PDZ_sf"/>
</dbReference>